<evidence type="ECO:0000313" key="3">
    <source>
        <dbReference type="Proteomes" id="UP000598426"/>
    </source>
</evidence>
<name>A0ABR8NM92_9MICO</name>
<dbReference type="PROSITE" id="PS51257">
    <property type="entry name" value="PROKAR_LIPOPROTEIN"/>
    <property type="match status" value="1"/>
</dbReference>
<feature type="compositionally biased region" description="Acidic residues" evidence="1">
    <location>
        <begin position="47"/>
        <end position="64"/>
    </location>
</feature>
<comment type="caution">
    <text evidence="2">The sequence shown here is derived from an EMBL/GenBank/DDBJ whole genome shotgun (WGS) entry which is preliminary data.</text>
</comment>
<dbReference type="RefSeq" id="WP_191171187.1">
    <property type="nucleotide sequence ID" value="NZ_JACXZS010000004.1"/>
</dbReference>
<protein>
    <submittedName>
        <fullName evidence="2">Uncharacterized protein</fullName>
    </submittedName>
</protein>
<organism evidence="2 3">
    <name type="scientific">Microbacterium helvum</name>
    <dbReference type="NCBI Taxonomy" id="2773713"/>
    <lineage>
        <taxon>Bacteria</taxon>
        <taxon>Bacillati</taxon>
        <taxon>Actinomycetota</taxon>
        <taxon>Actinomycetes</taxon>
        <taxon>Micrococcales</taxon>
        <taxon>Microbacteriaceae</taxon>
        <taxon>Microbacterium</taxon>
    </lineage>
</organism>
<reference evidence="2 3" key="1">
    <citation type="submission" date="2020-09" db="EMBL/GenBank/DDBJ databases">
        <title>Isolation and identification of active actinomycetes.</title>
        <authorList>
            <person name="Li X."/>
        </authorList>
    </citation>
    <scope>NUCLEOTIDE SEQUENCE [LARGE SCALE GENOMIC DNA]</scope>
    <source>
        <strain evidence="2 3">NEAU-LLC</strain>
    </source>
</reference>
<evidence type="ECO:0000313" key="2">
    <source>
        <dbReference type="EMBL" id="MBD3941567.1"/>
    </source>
</evidence>
<feature type="region of interest" description="Disordered" evidence="1">
    <location>
        <begin position="33"/>
        <end position="64"/>
    </location>
</feature>
<gene>
    <name evidence="2" type="ORF">IF188_07645</name>
</gene>
<sequence>MRQLLRPAGIAALLIVGALTLQGCAIALPQIAGPAESSGSTEGGPTVDDEPVDDETAADLPFDGEFDGATRTLQWTDPFMTDADYTVDTADDGNGSWSYVDNRTGCVAAFYQGTVTGLEASEGDSALTDEMLALVLTDDSGEQATADDVAGWAHDDVLPLSTAGVVDTRTVTSAGADGTTWLDTARMIGSVGGGIYLGVTCPSGQDATVQYGTLLSDGLAAAVVPIP</sequence>
<proteinExistence type="predicted"/>
<keyword evidence="3" id="KW-1185">Reference proteome</keyword>
<dbReference type="EMBL" id="JACXZS010000004">
    <property type="protein sequence ID" value="MBD3941567.1"/>
    <property type="molecule type" value="Genomic_DNA"/>
</dbReference>
<dbReference type="Proteomes" id="UP000598426">
    <property type="component" value="Unassembled WGS sequence"/>
</dbReference>
<evidence type="ECO:0000256" key="1">
    <source>
        <dbReference type="SAM" id="MobiDB-lite"/>
    </source>
</evidence>
<accession>A0ABR8NM92</accession>